<keyword evidence="2" id="KW-0808">Transferase</keyword>
<comment type="caution">
    <text evidence="3">The sequence shown here is derived from an EMBL/GenBank/DDBJ whole genome shotgun (WGS) entry which is preliminary data.</text>
</comment>
<keyword evidence="4" id="KW-1185">Reference proteome</keyword>
<accession>A0AA37RWS7</accession>
<dbReference type="InterPro" id="IPR002201">
    <property type="entry name" value="Glyco_trans_9"/>
</dbReference>
<reference evidence="3" key="2">
    <citation type="submission" date="2023-01" db="EMBL/GenBank/DDBJ databases">
        <title>Draft genome sequence of Paraferrimonas sedimenticola strain NBRC 101628.</title>
        <authorList>
            <person name="Sun Q."/>
            <person name="Mori K."/>
        </authorList>
    </citation>
    <scope>NUCLEOTIDE SEQUENCE</scope>
    <source>
        <strain evidence="3">NBRC 101628</strain>
    </source>
</reference>
<proteinExistence type="predicted"/>
<dbReference type="Gene3D" id="3.40.50.2000">
    <property type="entry name" value="Glycogen Phosphorylase B"/>
    <property type="match status" value="2"/>
</dbReference>
<dbReference type="Pfam" id="PF01075">
    <property type="entry name" value="Glyco_transf_9"/>
    <property type="match status" value="1"/>
</dbReference>
<dbReference type="InterPro" id="IPR051199">
    <property type="entry name" value="LPS_LOS_Heptosyltrfase"/>
</dbReference>
<dbReference type="CDD" id="cd03789">
    <property type="entry name" value="GT9_LPS_heptosyltransferase"/>
    <property type="match status" value="1"/>
</dbReference>
<dbReference type="RefSeq" id="WP_169902864.1">
    <property type="nucleotide sequence ID" value="NZ_BSNC01000004.1"/>
</dbReference>
<organism evidence="3 4">
    <name type="scientific">Paraferrimonas sedimenticola</name>
    <dbReference type="NCBI Taxonomy" id="375674"/>
    <lineage>
        <taxon>Bacteria</taxon>
        <taxon>Pseudomonadati</taxon>
        <taxon>Pseudomonadota</taxon>
        <taxon>Gammaproteobacteria</taxon>
        <taxon>Alteromonadales</taxon>
        <taxon>Ferrimonadaceae</taxon>
        <taxon>Paraferrimonas</taxon>
    </lineage>
</organism>
<evidence type="ECO:0000313" key="3">
    <source>
        <dbReference type="EMBL" id="GLP96359.1"/>
    </source>
</evidence>
<dbReference type="EMBL" id="BSNC01000004">
    <property type="protein sequence ID" value="GLP96359.1"/>
    <property type="molecule type" value="Genomic_DNA"/>
</dbReference>
<sequence>MNALLVKLTSNQVSVEKIPSEEIQKILIVRINYRIGNIIFLTPLINALRAKFPEAQIDVLIGTKLLIPVLKPMHNVTNVYQVPRKILKEPGELIRQVKEINQNNYDLAISPIAGSSSANISTMMIKAKYKLSFHSEGAYTPANIKVPYPEGVHHEALIPLALMDGFDGPHQEYKRTLDINLHPEEAAQGQETLFSLLHKSERSTDVEGKVFVGLFRDARNEKKIEDSWWKAFIDDLAKGDSLIIVDILAPGQSESVHPAALAIGIADLRELSSFMSSLDYFICADTGPMHLASAVQTTVIALFNATSPDNYGPLGANDSVVNISNKTISDVAVEVQGKIQKSDTVKELK</sequence>
<evidence type="ECO:0000256" key="1">
    <source>
        <dbReference type="ARBA" id="ARBA00022676"/>
    </source>
</evidence>
<name>A0AA37RWS7_9GAMM</name>
<reference evidence="3" key="1">
    <citation type="journal article" date="2014" name="Int. J. Syst. Evol. Microbiol.">
        <title>Complete genome sequence of Corynebacterium casei LMG S-19264T (=DSM 44701T), isolated from a smear-ripened cheese.</title>
        <authorList>
            <consortium name="US DOE Joint Genome Institute (JGI-PGF)"/>
            <person name="Walter F."/>
            <person name="Albersmeier A."/>
            <person name="Kalinowski J."/>
            <person name="Ruckert C."/>
        </authorList>
    </citation>
    <scope>NUCLEOTIDE SEQUENCE</scope>
    <source>
        <strain evidence="3">NBRC 101628</strain>
    </source>
</reference>
<dbReference type="PANTHER" id="PTHR30160">
    <property type="entry name" value="TETRAACYLDISACCHARIDE 4'-KINASE-RELATED"/>
    <property type="match status" value="1"/>
</dbReference>
<evidence type="ECO:0000313" key="4">
    <source>
        <dbReference type="Proteomes" id="UP001161422"/>
    </source>
</evidence>
<dbReference type="AlphaFoldDB" id="A0AA37RWS7"/>
<evidence type="ECO:0000256" key="2">
    <source>
        <dbReference type="ARBA" id="ARBA00022679"/>
    </source>
</evidence>
<keyword evidence="1" id="KW-0328">Glycosyltransferase</keyword>
<dbReference type="GO" id="GO:0008713">
    <property type="term" value="F:ADP-heptose-lipopolysaccharide heptosyltransferase activity"/>
    <property type="evidence" value="ECO:0007669"/>
    <property type="project" value="TreeGrafter"/>
</dbReference>
<dbReference type="Proteomes" id="UP001161422">
    <property type="component" value="Unassembled WGS sequence"/>
</dbReference>
<dbReference type="SUPFAM" id="SSF53756">
    <property type="entry name" value="UDP-Glycosyltransferase/glycogen phosphorylase"/>
    <property type="match status" value="1"/>
</dbReference>
<gene>
    <name evidence="3" type="ORF">GCM10007895_16650</name>
</gene>
<dbReference type="GO" id="GO:0009244">
    <property type="term" value="P:lipopolysaccharide core region biosynthetic process"/>
    <property type="evidence" value="ECO:0007669"/>
    <property type="project" value="TreeGrafter"/>
</dbReference>
<protein>
    <submittedName>
        <fullName evidence="3">Heptosyltransferase</fullName>
    </submittedName>
</protein>
<dbReference type="GO" id="GO:0005829">
    <property type="term" value="C:cytosol"/>
    <property type="evidence" value="ECO:0007669"/>
    <property type="project" value="TreeGrafter"/>
</dbReference>